<dbReference type="PANTHER" id="PTHR31197">
    <property type="entry name" value="OS01G0612600 PROTEIN"/>
    <property type="match status" value="1"/>
</dbReference>
<keyword evidence="2" id="KW-1185">Reference proteome</keyword>
<dbReference type="PANTHER" id="PTHR31197:SF27">
    <property type="match status" value="1"/>
</dbReference>
<name>A0A1S3ZZQ7_TOBAC</name>
<dbReference type="Proteomes" id="UP000790787">
    <property type="component" value="Chromosome 20"/>
</dbReference>
<evidence type="ECO:0000313" key="2">
    <source>
        <dbReference type="Proteomes" id="UP000790787"/>
    </source>
</evidence>
<dbReference type="OrthoDB" id="1921166at2759"/>
<feature type="region of interest" description="Disordered" evidence="1">
    <location>
        <begin position="292"/>
        <end position="346"/>
    </location>
</feature>
<accession>A0A1S3ZZQ7</accession>
<dbReference type="GO" id="GO:0003700">
    <property type="term" value="F:DNA-binding transcription factor activity"/>
    <property type="evidence" value="ECO:0000318"/>
    <property type="project" value="GO_Central"/>
</dbReference>
<dbReference type="PaxDb" id="4097-A0A1S3ZZQ7"/>
<dbReference type="KEGG" id="nta:107792147"/>
<feature type="compositionally biased region" description="Basic residues" evidence="1">
    <location>
        <begin position="332"/>
        <end position="346"/>
    </location>
</feature>
<dbReference type="RefSeq" id="XP_016469825.1">
    <property type="nucleotide sequence ID" value="XM_016614339.2"/>
</dbReference>
<organism evidence="2 3">
    <name type="scientific">Nicotiana tabacum</name>
    <name type="common">Common tobacco</name>
    <dbReference type="NCBI Taxonomy" id="4097"/>
    <lineage>
        <taxon>Eukaryota</taxon>
        <taxon>Viridiplantae</taxon>
        <taxon>Streptophyta</taxon>
        <taxon>Embryophyta</taxon>
        <taxon>Tracheophyta</taxon>
        <taxon>Spermatophyta</taxon>
        <taxon>Magnoliopsida</taxon>
        <taxon>eudicotyledons</taxon>
        <taxon>Gunneridae</taxon>
        <taxon>Pentapetalae</taxon>
        <taxon>asterids</taxon>
        <taxon>lamiids</taxon>
        <taxon>Solanales</taxon>
        <taxon>Solanaceae</taxon>
        <taxon>Nicotianoideae</taxon>
        <taxon>Nicotianeae</taxon>
        <taxon>Nicotiana</taxon>
    </lineage>
</organism>
<feature type="compositionally biased region" description="Polar residues" evidence="1">
    <location>
        <begin position="8"/>
        <end position="26"/>
    </location>
</feature>
<feature type="region of interest" description="Disordered" evidence="1">
    <location>
        <begin position="1"/>
        <end position="39"/>
    </location>
</feature>
<feature type="compositionally biased region" description="Basic and acidic residues" evidence="1">
    <location>
        <begin position="183"/>
        <end position="198"/>
    </location>
</feature>
<dbReference type="STRING" id="4097.A0A1S3ZZQ7"/>
<feature type="compositionally biased region" description="Low complexity" evidence="1">
    <location>
        <begin position="292"/>
        <end position="306"/>
    </location>
</feature>
<dbReference type="AlphaFoldDB" id="A0A1S3ZZQ7"/>
<dbReference type="RefSeq" id="XP_016469825.1">
    <property type="nucleotide sequence ID" value="XM_016614339.1"/>
</dbReference>
<dbReference type="OMA" id="CALEACN"/>
<dbReference type="GeneID" id="107792147"/>
<evidence type="ECO:0000313" key="3">
    <source>
        <dbReference type="RefSeq" id="XP_016469825.1"/>
    </source>
</evidence>
<sequence>MPKDRRMNSFSFNRANASPYACSSKNSDLESQKSLPPVGNEREWEEARCPLCMEHPHNAVLLLCSSQDKGCRPYMCDTSYRHSNCFDQFCKSSAVGAQQEGDNLSGTAFRRGSWGQALSGAPRSHVQQQPELVCPLCRGHVKGWIIVEAARNFMNSKTRSCSLETCNFAGNYAELRKHARTQHPSERPSEADPSRRSDWTRLELQRDFEDAFTAYQAPFGDDFPGYDFLTELPLDDGQFDLLDGYLEAEEVLNEDINMLLDFEFELSFSFLNEFSLVPSAWDWDESPSYAGGSAYQSASSSRSQNRGSRRSASRSNNHEARPTATRSTNLSWRRRPSSFRERRRNR</sequence>
<gene>
    <name evidence="3" type="primary">LOC107792147</name>
</gene>
<reference evidence="3" key="2">
    <citation type="submission" date="2025-08" db="UniProtKB">
        <authorList>
            <consortium name="RefSeq"/>
        </authorList>
    </citation>
    <scope>IDENTIFICATION</scope>
    <source>
        <tissue evidence="3">Leaf</tissue>
    </source>
</reference>
<protein>
    <submittedName>
        <fullName evidence="3">Uncharacterized protein LOC107792147</fullName>
    </submittedName>
</protein>
<dbReference type="GO" id="GO:0005634">
    <property type="term" value="C:nucleus"/>
    <property type="evidence" value="ECO:0000318"/>
    <property type="project" value="GO_Central"/>
</dbReference>
<dbReference type="Pfam" id="PF07800">
    <property type="entry name" value="DUF1644"/>
    <property type="match status" value="1"/>
</dbReference>
<evidence type="ECO:0000256" key="1">
    <source>
        <dbReference type="SAM" id="MobiDB-lite"/>
    </source>
</evidence>
<dbReference type="InterPro" id="IPR012866">
    <property type="entry name" value="DUF1644"/>
</dbReference>
<proteinExistence type="predicted"/>
<feature type="region of interest" description="Disordered" evidence="1">
    <location>
        <begin position="177"/>
        <end position="198"/>
    </location>
</feature>
<reference evidence="2" key="1">
    <citation type="journal article" date="2014" name="Nat. Commun.">
        <title>The tobacco genome sequence and its comparison with those of tomato and potato.</title>
        <authorList>
            <person name="Sierro N."/>
            <person name="Battey J.N."/>
            <person name="Ouadi S."/>
            <person name="Bakaher N."/>
            <person name="Bovet L."/>
            <person name="Willig A."/>
            <person name="Goepfert S."/>
            <person name="Peitsch M.C."/>
            <person name="Ivanov N.V."/>
        </authorList>
    </citation>
    <scope>NUCLEOTIDE SEQUENCE [LARGE SCALE GENOMIC DNA]</scope>
</reference>